<keyword evidence="2" id="KW-1185">Reference proteome</keyword>
<reference evidence="1 2" key="1">
    <citation type="submission" date="2015-04" db="EMBL/GenBank/DDBJ databases">
        <title>The draft genome sequence of Erythrobacter luteus KA37.</title>
        <authorList>
            <person name="Zhuang L."/>
            <person name="Liu Y."/>
            <person name="Shao Z."/>
        </authorList>
    </citation>
    <scope>NUCLEOTIDE SEQUENCE [LARGE SCALE GENOMIC DNA]</scope>
    <source>
        <strain evidence="1 2">KA37</strain>
    </source>
</reference>
<dbReference type="CDD" id="cd05325">
    <property type="entry name" value="carb_red_sniffer_like_SDR_c"/>
    <property type="match status" value="1"/>
</dbReference>
<dbReference type="Pfam" id="PF00106">
    <property type="entry name" value="adh_short"/>
    <property type="match status" value="1"/>
</dbReference>
<dbReference type="SUPFAM" id="SSF51735">
    <property type="entry name" value="NAD(P)-binding Rossmann-fold domains"/>
    <property type="match status" value="1"/>
</dbReference>
<dbReference type="Gene3D" id="3.40.50.720">
    <property type="entry name" value="NAD(P)-binding Rossmann-like Domain"/>
    <property type="match status" value="1"/>
</dbReference>
<evidence type="ECO:0000313" key="2">
    <source>
        <dbReference type="Proteomes" id="UP000053464"/>
    </source>
</evidence>
<dbReference type="EMBL" id="LBHB01000002">
    <property type="protein sequence ID" value="KLE34636.1"/>
    <property type="molecule type" value="Genomic_DNA"/>
</dbReference>
<protein>
    <recommendedName>
        <fullName evidence="3">Short-chain dehydrogenase</fullName>
    </recommendedName>
</protein>
<dbReference type="PANTHER" id="PTHR43544">
    <property type="entry name" value="SHORT-CHAIN DEHYDROGENASE/REDUCTASE"/>
    <property type="match status" value="1"/>
</dbReference>
<dbReference type="InterPro" id="IPR002347">
    <property type="entry name" value="SDR_fam"/>
</dbReference>
<dbReference type="InterPro" id="IPR051468">
    <property type="entry name" value="Fungal_SecMetab_SDRs"/>
</dbReference>
<dbReference type="Proteomes" id="UP000053464">
    <property type="component" value="Unassembled WGS sequence"/>
</dbReference>
<dbReference type="OrthoDB" id="9785826at2"/>
<dbReference type="RefSeq" id="WP_047004283.1">
    <property type="nucleotide sequence ID" value="NZ_LBHB01000002.1"/>
</dbReference>
<dbReference type="PANTHER" id="PTHR43544:SF12">
    <property type="entry name" value="NAD(P)-BINDING ROSSMANN-FOLD SUPERFAMILY PROTEIN"/>
    <property type="match status" value="1"/>
</dbReference>
<comment type="caution">
    <text evidence="1">The sequence shown here is derived from an EMBL/GenBank/DDBJ whole genome shotgun (WGS) entry which is preliminary data.</text>
</comment>
<gene>
    <name evidence="1" type="ORF">AAW00_10680</name>
</gene>
<dbReference type="PRINTS" id="PR00081">
    <property type="entry name" value="GDHRDH"/>
</dbReference>
<proteinExistence type="predicted"/>
<dbReference type="PATRIC" id="fig|1581420.6.peg.2184"/>
<evidence type="ECO:0000313" key="1">
    <source>
        <dbReference type="EMBL" id="KLE34636.1"/>
    </source>
</evidence>
<dbReference type="GO" id="GO:0016491">
    <property type="term" value="F:oxidoreductase activity"/>
    <property type="evidence" value="ECO:0007669"/>
    <property type="project" value="TreeGrafter"/>
</dbReference>
<dbReference type="AlphaFoldDB" id="A0A0G9MV93"/>
<sequence length="241" mass="25960">MLSDKLDDPPPRSLIVGNSGGIGAAFERQLRARGMLVTGLSRSLPTSSHQMSVDLSREHTIETAAVQLRDQAPFSLILVCTGLLHNENLKPEKALRELDQDNLMQLFAVNAVGPALVAKHFIPLLPKSGRCIFAALSARVGSIGDNRLGGWHGYRASKAALNMLIKTISIELARTRPEAICVGLHPGTVDTDLSKPFQRAVPSDRLFSAETSAAHLLTVLDNLDPTDTGHCFAWDGTEIAP</sequence>
<evidence type="ECO:0008006" key="3">
    <source>
        <dbReference type="Google" id="ProtNLM"/>
    </source>
</evidence>
<dbReference type="InterPro" id="IPR036291">
    <property type="entry name" value="NAD(P)-bd_dom_sf"/>
</dbReference>
<dbReference type="STRING" id="1581420.AAW00_10680"/>
<organism evidence="1 2">
    <name type="scientific">Aurantiacibacter luteus</name>
    <dbReference type="NCBI Taxonomy" id="1581420"/>
    <lineage>
        <taxon>Bacteria</taxon>
        <taxon>Pseudomonadati</taxon>
        <taxon>Pseudomonadota</taxon>
        <taxon>Alphaproteobacteria</taxon>
        <taxon>Sphingomonadales</taxon>
        <taxon>Erythrobacteraceae</taxon>
        <taxon>Aurantiacibacter</taxon>
    </lineage>
</organism>
<accession>A0A0G9MV93</accession>
<dbReference type="GO" id="GO:0005737">
    <property type="term" value="C:cytoplasm"/>
    <property type="evidence" value="ECO:0007669"/>
    <property type="project" value="TreeGrafter"/>
</dbReference>
<name>A0A0G9MV93_9SPHN</name>